<dbReference type="PANTHER" id="PTHR37467">
    <property type="entry name" value="EXPORTED CALCIUM-BINDING GLYCOPROTEIN-RELATED"/>
    <property type="match status" value="1"/>
</dbReference>
<comment type="subcellular location">
    <subcellularLocation>
        <location evidence="1">Secreted</location>
    </subcellularLocation>
</comment>
<feature type="compositionally biased region" description="Basic and acidic residues" evidence="5">
    <location>
        <begin position="123"/>
        <end position="141"/>
    </location>
</feature>
<dbReference type="Gene3D" id="3.40.50.410">
    <property type="entry name" value="von Willebrand factor, type A domain"/>
    <property type="match status" value="1"/>
</dbReference>
<proteinExistence type="predicted"/>
<dbReference type="PROSITE" id="PS51257">
    <property type="entry name" value="PROKAR_LIPOPROTEIN"/>
    <property type="match status" value="1"/>
</dbReference>
<evidence type="ECO:0000256" key="5">
    <source>
        <dbReference type="SAM" id="MobiDB-lite"/>
    </source>
</evidence>
<keyword evidence="3" id="KW-0732">Signal</keyword>
<feature type="compositionally biased region" description="Acidic residues" evidence="5">
    <location>
        <begin position="142"/>
        <end position="151"/>
    </location>
</feature>
<evidence type="ECO:0000256" key="1">
    <source>
        <dbReference type="ARBA" id="ARBA00004613"/>
    </source>
</evidence>
<evidence type="ECO:0000313" key="7">
    <source>
        <dbReference type="Proteomes" id="UP000321595"/>
    </source>
</evidence>
<dbReference type="InterPro" id="IPR028974">
    <property type="entry name" value="TSP_type-3_rpt"/>
</dbReference>
<dbReference type="Gene3D" id="4.10.1080.10">
    <property type="entry name" value="TSP type-3 repeat"/>
    <property type="match status" value="1"/>
</dbReference>
<dbReference type="InterPro" id="IPR053180">
    <property type="entry name" value="Ca-binding_acidic-repeat"/>
</dbReference>
<dbReference type="OrthoDB" id="5480389at2"/>
<keyword evidence="2" id="KW-0964">Secreted</keyword>
<dbReference type="InterPro" id="IPR059100">
    <property type="entry name" value="TSP3_bac"/>
</dbReference>
<feature type="region of interest" description="Disordered" evidence="5">
    <location>
        <begin position="631"/>
        <end position="652"/>
    </location>
</feature>
<evidence type="ECO:0000256" key="4">
    <source>
        <dbReference type="ARBA" id="ARBA00022837"/>
    </source>
</evidence>
<dbReference type="InterPro" id="IPR036465">
    <property type="entry name" value="vWFA_dom_sf"/>
</dbReference>
<dbReference type="PANTHER" id="PTHR37467:SF1">
    <property type="entry name" value="EXPORTED CALCIUM-BINDING GLYCOPROTEIN"/>
    <property type="match status" value="1"/>
</dbReference>
<dbReference type="GO" id="GO:0005509">
    <property type="term" value="F:calcium ion binding"/>
    <property type="evidence" value="ECO:0007669"/>
    <property type="project" value="InterPro"/>
</dbReference>
<keyword evidence="4" id="KW-0106">Calcium</keyword>
<feature type="compositionally biased region" description="Acidic residues" evidence="5">
    <location>
        <begin position="113"/>
        <end position="122"/>
    </location>
</feature>
<evidence type="ECO:0000256" key="3">
    <source>
        <dbReference type="ARBA" id="ARBA00022729"/>
    </source>
</evidence>
<dbReference type="EMBL" id="CP042467">
    <property type="protein sequence ID" value="QED25753.1"/>
    <property type="molecule type" value="Genomic_DNA"/>
</dbReference>
<name>A0A5B8XP11_9DELT</name>
<reference evidence="6 7" key="1">
    <citation type="submission" date="2019-08" db="EMBL/GenBank/DDBJ databases">
        <authorList>
            <person name="Liang Q."/>
        </authorList>
    </citation>
    <scope>NUCLEOTIDE SEQUENCE [LARGE SCALE GENOMIC DNA]</scope>
    <source>
        <strain evidence="6 7">V1718</strain>
    </source>
</reference>
<feature type="region of interest" description="Disordered" evidence="5">
    <location>
        <begin position="106"/>
        <end position="201"/>
    </location>
</feature>
<dbReference type="SUPFAM" id="SSF53300">
    <property type="entry name" value="vWA-like"/>
    <property type="match status" value="1"/>
</dbReference>
<dbReference type="RefSeq" id="WP_146956603.1">
    <property type="nucleotide sequence ID" value="NZ_CP042467.1"/>
</dbReference>
<evidence type="ECO:0008006" key="8">
    <source>
        <dbReference type="Google" id="ProtNLM"/>
    </source>
</evidence>
<feature type="compositionally biased region" description="Acidic residues" evidence="5">
    <location>
        <begin position="164"/>
        <end position="174"/>
    </location>
</feature>
<gene>
    <name evidence="6" type="ORF">FRD01_00440</name>
</gene>
<dbReference type="Proteomes" id="UP000321595">
    <property type="component" value="Chromosome"/>
</dbReference>
<feature type="compositionally biased region" description="Acidic residues" evidence="5">
    <location>
        <begin position="187"/>
        <end position="201"/>
    </location>
</feature>
<protein>
    <recommendedName>
        <fullName evidence="8">VWA domain-containing protein</fullName>
    </recommendedName>
</protein>
<dbReference type="AlphaFoldDB" id="A0A5B8XP11"/>
<dbReference type="Pfam" id="PF18884">
    <property type="entry name" value="TSP3_bac"/>
    <property type="match status" value="5"/>
</dbReference>
<evidence type="ECO:0000313" key="6">
    <source>
        <dbReference type="EMBL" id="QED25753.1"/>
    </source>
</evidence>
<keyword evidence="7" id="KW-1185">Reference proteome</keyword>
<organism evidence="6 7">
    <name type="scientific">Microvenator marinus</name>
    <dbReference type="NCBI Taxonomy" id="2600177"/>
    <lineage>
        <taxon>Bacteria</taxon>
        <taxon>Deltaproteobacteria</taxon>
        <taxon>Bradymonadales</taxon>
        <taxon>Microvenatoraceae</taxon>
        <taxon>Microvenator</taxon>
    </lineage>
</organism>
<dbReference type="KEGG" id="bbae:FRD01_00440"/>
<sequence length="822" mass="86524">MKFRSKLFSLIIASSILSCSDDNKTTEPGCLPGESYNPITGQCVARSGGGPGGMDGGTEGDAGVDMPDNPFLDMPADVSEEDRCAVGIDSDLDGLTNSCECELGTDPARPDTDGDGLLDGQEDVNRNCRFDAGETDPRSADTDGDGLEDGDEVARGLDPLNPDSDGDGITDGDEVASGCMDPTSTDTDGDGLPDNLEDENLDGQLGTCVNRQYTAECAGIESDPCKTDTDGDGTPDNDEVQYLDCTPEDTANLVQPLFLTNNTADYQIALEPGLTSTPIPGVTAHAFNDAPAGYAGLVGSFVPPNAATAEQSAAWVTQQIRNAYAGSTVRTSGRRILTHDGHQAIAGGVVELPGGLQADTARNAILSRLAGTTLNPNVQGNFTPAASTDRSLAVFQVVKRPASAIVALSVIPESLYNTDTAPGAIRVDDIAGGTGIAGVGDTLEADCVSYRVTSQAKVDFIWLLDGSGSMSEEIEAVKNFADQFAQILQQSNIDWRIAVASGSCDKLATDPTISQDVKNLMTMGGATSCQPIPFGNFQYVLPNGKLCDKNGANFTNDVQKFKDCVDELDPSSVGLRIAGEHTLTMGAAAIDRALPRSDTDNTKLRPDAATILISVTDEFDDHFQARMGWRDAGQAGEPPSDPSTEPGWDPNAMDPHVQPFIDYFLRPGINATIFGIYWIPGTPCTIASEAAAGIDRVVNRTGGLAGNICQADLTSTLEQIASASVGLASGLRLRGVPVPPSINVKVGQASTQTILSPDRSRADGWDYDAIVNRVNFNGPNPPQTADRIVIPYLRWENSVRGCVTDADCPQEQKYICQNGVCL</sequence>
<evidence type="ECO:0000256" key="2">
    <source>
        <dbReference type="ARBA" id="ARBA00022525"/>
    </source>
</evidence>
<accession>A0A5B8XP11</accession>